<feature type="transmembrane region" description="Helical" evidence="10">
    <location>
        <begin position="87"/>
        <end position="106"/>
    </location>
</feature>
<dbReference type="GO" id="GO:0005886">
    <property type="term" value="C:plasma membrane"/>
    <property type="evidence" value="ECO:0007669"/>
    <property type="project" value="UniProtKB-SubCell"/>
</dbReference>
<evidence type="ECO:0000256" key="7">
    <source>
        <dbReference type="ARBA" id="ARBA00022692"/>
    </source>
</evidence>
<comment type="function">
    <text evidence="1">Required for nicotinamide riboside transport across the inner membrane.</text>
</comment>
<dbReference type="EMBL" id="BJYS01000001">
    <property type="protein sequence ID" value="GEO02364.1"/>
    <property type="molecule type" value="Genomic_DNA"/>
</dbReference>
<evidence type="ECO:0000256" key="4">
    <source>
        <dbReference type="ARBA" id="ARBA00017522"/>
    </source>
</evidence>
<keyword evidence="7 10" id="KW-0812">Transmembrane</keyword>
<dbReference type="OrthoDB" id="9791248at2"/>
<comment type="caution">
    <text evidence="11">The sequence shown here is derived from an EMBL/GenBank/DDBJ whole genome shotgun (WGS) entry which is preliminary data.</text>
</comment>
<evidence type="ECO:0000256" key="6">
    <source>
        <dbReference type="ARBA" id="ARBA00022475"/>
    </source>
</evidence>
<keyword evidence="9 10" id="KW-0472">Membrane</keyword>
<feature type="transmembrane region" description="Helical" evidence="10">
    <location>
        <begin position="160"/>
        <end position="177"/>
    </location>
</feature>
<feature type="transmembrane region" description="Helical" evidence="10">
    <location>
        <begin position="112"/>
        <end position="131"/>
    </location>
</feature>
<dbReference type="NCBIfam" id="TIGR01528">
    <property type="entry name" value="NMN_trans_PnuC"/>
    <property type="match status" value="1"/>
</dbReference>
<keyword evidence="5" id="KW-0813">Transport</keyword>
<evidence type="ECO:0000256" key="9">
    <source>
        <dbReference type="ARBA" id="ARBA00023136"/>
    </source>
</evidence>
<protein>
    <recommendedName>
        <fullName evidence="4">Nicotinamide riboside transporter PnuC</fullName>
    </recommendedName>
</protein>
<sequence length="190" mass="22192">MNTYEIVGAITGLLCVWLAARQNVWTWPIALISVACYFIFFYEIQLYADMWLQVFFLGSNLYGWYEWLYGGKNKLELPVTRLQPKQIGLVVVTGIITSVLMALYFQSFTDASYPWLDSILAAFSVLAQILLTRKKIENWIIWLLVDIFYVGLYWKKEAHLTAGLYFIFLIIAAQGYWEWRKSMRSPEPVV</sequence>
<dbReference type="RefSeq" id="WP_146894414.1">
    <property type="nucleotide sequence ID" value="NZ_BJYS01000001.1"/>
</dbReference>
<comment type="subcellular location">
    <subcellularLocation>
        <location evidence="2">Cell membrane</location>
        <topology evidence="2">Multi-pass membrane protein</topology>
    </subcellularLocation>
</comment>
<accession>A0A512ARL6</accession>
<organism evidence="11 12">
    <name type="scientific">Adhaeribacter aerolatus</name>
    <dbReference type="NCBI Taxonomy" id="670289"/>
    <lineage>
        <taxon>Bacteria</taxon>
        <taxon>Pseudomonadati</taxon>
        <taxon>Bacteroidota</taxon>
        <taxon>Cytophagia</taxon>
        <taxon>Cytophagales</taxon>
        <taxon>Hymenobacteraceae</taxon>
        <taxon>Adhaeribacter</taxon>
    </lineage>
</organism>
<evidence type="ECO:0000256" key="1">
    <source>
        <dbReference type="ARBA" id="ARBA00002672"/>
    </source>
</evidence>
<feature type="transmembrane region" description="Helical" evidence="10">
    <location>
        <begin position="50"/>
        <end position="67"/>
    </location>
</feature>
<evidence type="ECO:0000256" key="2">
    <source>
        <dbReference type="ARBA" id="ARBA00004651"/>
    </source>
</evidence>
<dbReference type="AlphaFoldDB" id="A0A512ARL6"/>
<dbReference type="PANTHER" id="PTHR36122:SF2">
    <property type="entry name" value="NICOTINAMIDE RIBOSIDE TRANSPORTER PNUC"/>
    <property type="match status" value="1"/>
</dbReference>
<evidence type="ECO:0000256" key="10">
    <source>
        <dbReference type="SAM" id="Phobius"/>
    </source>
</evidence>
<keyword evidence="6" id="KW-1003">Cell membrane</keyword>
<proteinExistence type="inferred from homology"/>
<keyword evidence="12" id="KW-1185">Reference proteome</keyword>
<evidence type="ECO:0000313" key="11">
    <source>
        <dbReference type="EMBL" id="GEO02364.1"/>
    </source>
</evidence>
<keyword evidence="8 10" id="KW-1133">Transmembrane helix</keyword>
<name>A0A512ARL6_9BACT</name>
<dbReference type="Proteomes" id="UP000321532">
    <property type="component" value="Unassembled WGS sequence"/>
</dbReference>
<evidence type="ECO:0000256" key="8">
    <source>
        <dbReference type="ARBA" id="ARBA00022989"/>
    </source>
</evidence>
<evidence type="ECO:0000313" key="12">
    <source>
        <dbReference type="Proteomes" id="UP000321532"/>
    </source>
</evidence>
<evidence type="ECO:0000256" key="3">
    <source>
        <dbReference type="ARBA" id="ARBA00006669"/>
    </source>
</evidence>
<dbReference type="Pfam" id="PF04973">
    <property type="entry name" value="NMN_transporter"/>
    <property type="match status" value="1"/>
</dbReference>
<reference evidence="11 12" key="1">
    <citation type="submission" date="2019-07" db="EMBL/GenBank/DDBJ databases">
        <title>Whole genome shotgun sequence of Adhaeribacter aerolatus NBRC 106133.</title>
        <authorList>
            <person name="Hosoyama A."/>
            <person name="Uohara A."/>
            <person name="Ohji S."/>
            <person name="Ichikawa N."/>
        </authorList>
    </citation>
    <scope>NUCLEOTIDE SEQUENCE [LARGE SCALE GENOMIC DNA]</scope>
    <source>
        <strain evidence="11 12">NBRC 106133</strain>
    </source>
</reference>
<gene>
    <name evidence="11" type="ORF">AAE02nite_00280</name>
</gene>
<evidence type="ECO:0000256" key="5">
    <source>
        <dbReference type="ARBA" id="ARBA00022448"/>
    </source>
</evidence>
<dbReference type="InterPro" id="IPR006419">
    <property type="entry name" value="NMN_transpt_PnuC"/>
</dbReference>
<comment type="similarity">
    <text evidence="3">Belongs to the nicotinamide ribonucleoside (NR) uptake permease (TC 4.B.1) family.</text>
</comment>
<dbReference type="GO" id="GO:0034257">
    <property type="term" value="F:nicotinamide riboside transmembrane transporter activity"/>
    <property type="evidence" value="ECO:0007669"/>
    <property type="project" value="InterPro"/>
</dbReference>
<feature type="transmembrane region" description="Helical" evidence="10">
    <location>
        <begin position="138"/>
        <end position="154"/>
    </location>
</feature>
<feature type="transmembrane region" description="Helical" evidence="10">
    <location>
        <begin position="24"/>
        <end position="44"/>
    </location>
</feature>
<dbReference type="PANTHER" id="PTHR36122">
    <property type="entry name" value="NICOTINAMIDE RIBOSIDE TRANSPORTER PNUC"/>
    <property type="match status" value="1"/>
</dbReference>